<reference evidence="4" key="1">
    <citation type="submission" date="2021-04" db="EMBL/GenBank/DDBJ databases">
        <title>Genome sequence of Woronichinia naegeliana from Washington state freshwater lake bloom.</title>
        <authorList>
            <person name="Dreher T.W."/>
        </authorList>
    </citation>
    <scope>NUCLEOTIDE SEQUENCE</scope>
    <source>
        <strain evidence="4">WA131</strain>
    </source>
</reference>
<dbReference type="KEGG" id="wna:KA717_10990"/>
<evidence type="ECO:0000256" key="3">
    <source>
        <dbReference type="HAMAP-Rule" id="MF_01459"/>
    </source>
</evidence>
<gene>
    <name evidence="3" type="primary">cpcS</name>
    <name evidence="4" type="ORF">KA717_10990</name>
</gene>
<organism evidence="4">
    <name type="scientific">Woronichinia naegeliana WA131</name>
    <dbReference type="NCBI Taxonomy" id="2824559"/>
    <lineage>
        <taxon>Bacteria</taxon>
        <taxon>Bacillati</taxon>
        <taxon>Cyanobacteriota</taxon>
        <taxon>Cyanophyceae</taxon>
        <taxon>Synechococcales</taxon>
        <taxon>Coelosphaeriaceae</taxon>
        <taxon>Woronichinia</taxon>
    </lineage>
</organism>
<name>A0A977L082_9CYAN</name>
<comment type="function">
    <text evidence="3">Covalently attaches a chromophore to Cys residue(s) of phycobiliproteins.</text>
</comment>
<dbReference type="GO" id="GO:0016829">
    <property type="term" value="F:lyase activity"/>
    <property type="evidence" value="ECO:0007669"/>
    <property type="project" value="UniProtKB-KW"/>
</dbReference>
<accession>A0A977L082</accession>
<dbReference type="EC" id="4.-.-.-" evidence="3"/>
<keyword evidence="2 3" id="KW-0456">Lyase</keyword>
<evidence type="ECO:0000256" key="1">
    <source>
        <dbReference type="ARBA" id="ARBA00010681"/>
    </source>
</evidence>
<dbReference type="Proteomes" id="UP001065613">
    <property type="component" value="Chromosome"/>
</dbReference>
<dbReference type="AlphaFoldDB" id="A0A977L082"/>
<dbReference type="EMBL" id="CP073041">
    <property type="protein sequence ID" value="UXE63137.1"/>
    <property type="molecule type" value="Genomic_DNA"/>
</dbReference>
<protein>
    <recommendedName>
        <fullName evidence="3">Chromophore lyase CpcS/CpeS</fullName>
        <ecNumber evidence="3">4.-.-.-</ecNumber>
    </recommendedName>
</protein>
<dbReference type="Pfam" id="PF09367">
    <property type="entry name" value="CpeS"/>
    <property type="match status" value="1"/>
</dbReference>
<dbReference type="GO" id="GO:0017006">
    <property type="term" value="P:protein-tetrapyrrole linkage"/>
    <property type="evidence" value="ECO:0007669"/>
    <property type="project" value="UniProtKB-UniRule"/>
</dbReference>
<dbReference type="HAMAP" id="MF_01459">
    <property type="entry name" value="Chrphore_lyase_CpxS"/>
    <property type="match status" value="1"/>
</dbReference>
<proteinExistence type="inferred from homology"/>
<evidence type="ECO:0000256" key="2">
    <source>
        <dbReference type="ARBA" id="ARBA00023239"/>
    </source>
</evidence>
<sequence length="182" mass="20680">MSLSTLSISSLESSAIAFFRHSVGFWHSQRRYYTLNPKIETQTVESFIQIQYLEAGCSELQHLATLHELDDEQALLGGTYVTWESDYTGTIRKPSVGSTLFGIKDNILYRDRGFATPKPVTAIYNFTNPQTMLLKTEYSGSVFEEELKLIGDQYRTRQTLISRAGQEQMIGQYLEKRISGVS</sequence>
<dbReference type="Gene3D" id="2.40.128.20">
    <property type="match status" value="1"/>
</dbReference>
<comment type="similarity">
    <text evidence="1 3">Belongs to the CpcS/CpeS biliprotein lyase family.</text>
</comment>
<dbReference type="InterPro" id="IPR012674">
    <property type="entry name" value="Calycin"/>
</dbReference>
<evidence type="ECO:0000313" key="4">
    <source>
        <dbReference type="EMBL" id="UXE63137.1"/>
    </source>
</evidence>
<dbReference type="InterPro" id="IPR018536">
    <property type="entry name" value="CpcS/CpeS"/>
</dbReference>